<dbReference type="InterPro" id="IPR003337">
    <property type="entry name" value="Trehalose_PPase"/>
</dbReference>
<feature type="domain" description="Glycoside hydrolase family 65 C-terminal" evidence="3">
    <location>
        <begin position="1125"/>
        <end position="1188"/>
    </location>
</feature>
<dbReference type="InterPro" id="IPR011013">
    <property type="entry name" value="Gal_mutarotase_sf_dom"/>
</dbReference>
<dbReference type="GO" id="GO:0004553">
    <property type="term" value="F:hydrolase activity, hydrolyzing O-glycosyl compounds"/>
    <property type="evidence" value="ECO:0007669"/>
    <property type="project" value="TreeGrafter"/>
</dbReference>
<keyword evidence="1" id="KW-0378">Hydrolase</keyword>
<dbReference type="OrthoDB" id="9816160at2"/>
<dbReference type="InterPro" id="IPR005195">
    <property type="entry name" value="Glyco_hydro_65_M"/>
</dbReference>
<evidence type="ECO:0000259" key="4">
    <source>
        <dbReference type="Pfam" id="PF03636"/>
    </source>
</evidence>
<dbReference type="PANTHER" id="PTHR11051">
    <property type="entry name" value="GLYCOSYL HYDROLASE-RELATED"/>
    <property type="match status" value="1"/>
</dbReference>
<dbReference type="InterPro" id="IPR005196">
    <property type="entry name" value="Glyco_hydro_65_N"/>
</dbReference>
<dbReference type="GO" id="GO:0030246">
    <property type="term" value="F:carbohydrate binding"/>
    <property type="evidence" value="ECO:0007669"/>
    <property type="project" value="InterPro"/>
</dbReference>
<accession>A0A1E3R9K8</accession>
<dbReference type="Pfam" id="PF03633">
    <property type="entry name" value="Glyco_hydro_65C"/>
    <property type="match status" value="1"/>
</dbReference>
<dbReference type="GO" id="GO:0016757">
    <property type="term" value="F:glycosyltransferase activity"/>
    <property type="evidence" value="ECO:0007669"/>
    <property type="project" value="UniProtKB-ARBA"/>
</dbReference>
<dbReference type="Gene3D" id="2.60.420.10">
    <property type="entry name" value="Maltose phosphorylase, domain 3"/>
    <property type="match status" value="1"/>
</dbReference>
<dbReference type="EMBL" id="MIHA01000034">
    <property type="protein sequence ID" value="ODQ86097.1"/>
    <property type="molecule type" value="Genomic_DNA"/>
</dbReference>
<evidence type="ECO:0000313" key="6">
    <source>
        <dbReference type="Proteomes" id="UP000094053"/>
    </source>
</evidence>
<evidence type="ECO:0000259" key="3">
    <source>
        <dbReference type="Pfam" id="PF03633"/>
    </source>
</evidence>
<dbReference type="GO" id="GO:0005992">
    <property type="term" value="P:trehalose biosynthetic process"/>
    <property type="evidence" value="ECO:0007669"/>
    <property type="project" value="InterPro"/>
</dbReference>
<dbReference type="Gene3D" id="3.30.70.1020">
    <property type="entry name" value="Trehalose-6-phosphate phosphatase related protein, domain 2"/>
    <property type="match status" value="1"/>
</dbReference>
<dbReference type="GO" id="GO:0016791">
    <property type="term" value="F:phosphatase activity"/>
    <property type="evidence" value="ECO:0007669"/>
    <property type="project" value="UniProtKB-ARBA"/>
</dbReference>
<proteinExistence type="predicted"/>
<dbReference type="SUPFAM" id="SSF56784">
    <property type="entry name" value="HAD-like"/>
    <property type="match status" value="1"/>
</dbReference>
<organism evidence="5 6">
    <name type="scientific">Mycolicibacterium flavescens</name>
    <name type="common">Mycobacterium flavescens</name>
    <dbReference type="NCBI Taxonomy" id="1776"/>
    <lineage>
        <taxon>Bacteria</taxon>
        <taxon>Bacillati</taxon>
        <taxon>Actinomycetota</taxon>
        <taxon>Actinomycetes</taxon>
        <taxon>Mycobacteriales</taxon>
        <taxon>Mycobacteriaceae</taxon>
        <taxon>Mycolicibacterium</taxon>
    </lineage>
</organism>
<dbReference type="Gene3D" id="3.40.50.1000">
    <property type="entry name" value="HAD superfamily/HAD-like"/>
    <property type="match status" value="1"/>
</dbReference>
<dbReference type="SUPFAM" id="SSF74650">
    <property type="entry name" value="Galactose mutarotase-like"/>
    <property type="match status" value="1"/>
</dbReference>
<dbReference type="Pfam" id="PF03636">
    <property type="entry name" value="Glyco_hydro_65N"/>
    <property type="match status" value="1"/>
</dbReference>
<dbReference type="Pfam" id="PF03632">
    <property type="entry name" value="Glyco_hydro_65m"/>
    <property type="match status" value="1"/>
</dbReference>
<dbReference type="RefSeq" id="WP_069416820.1">
    <property type="nucleotide sequence ID" value="NZ_JACKUL010000030.1"/>
</dbReference>
<sequence>MTGAPVRPSKRVGMIDPRLHDAVIFDLIGLAEAGITLDSTSPLTRKLADAEVQTVVCSEVDGYRLNAAEEAHTTPERVVVVTSTAQRVQRASRCGYALVVGVRPAGCPEALESSGADVVVSDPIELSVRAGTRRISELLDVAECYGQLIAAVDSRTPFVCLDFDGTLAQIVADPAEARLVDGAAEALTELARQCPVAILSGRELSDIRERVGIPGLWYAGCHGLQIVGPDGTEYRNDAAAQAIPALQAVSDVLRRELAGIRGVVIEQKSYGVAVHYRNAGGQLADKIIDAARRSAKRLSLRVTTGRKLVELRPDIDWDKGKALTWILHQISDDHRNAPIYVGDDLTDEDAFDALRFSGIAVVVRNSESGDRPTAARFAVSDPAEVPNLLATGARWLEHRKCQWNSAWELRFDGYEPHSEKLREALCTLGNGYFATRGAAPESAAGQVHYPGTYVAGVYNRLEDTLAGANLDHESLVNLPNWLCLTFRIEGAEWFDVDAVNLSSYHQTLDVRSGILTRELTFDDDAGRTTSVVQRRLVAMHQPHVAALETRITAKNWSGPLEIRSTIDSSVSNRGVDRYRDLGSNHLESAQTSHLSENSVLLTVRTNQSQIPVALAARTTVWTEENPAAARYRAVDSDFEVGHEILVHVGGGQTVTVDKVVTLTTGRDVATSEPAAGAVRQLDRQGRFDEIRRGHSLAWAHVWERMWIELEGHQGELGILRLHMFHLLQTVSNHSEDSDVGVPARGLHGEAYRGHIFWDELFIFPVLNLRFPMITRALLRYRYRRLTEARRAARLAGYAGAMFPWQSGSDGREESPTMHLNPRSGRWNPDASHRAHHVGIAVAYNVWQYYQATGDLAYLIDYGAEMLIEIARFWVSRSTYRATRNRYDINGVIGPDEFHSGYPDHPFDGIDNNAYTNVMAVWVILRAIDALEALPLPNRLDLRERLGLTDTELDEWDHVSRQMFVPFHDGMISQFEGYDLLSELDWRTYRERYGDLQRLDRILEAEGDDVNRYRASKQADALMLLYLLSSEELRELLHRLGYAFAPEKIPEMVDYYLGRTSHGSTLSAVVHSWVLARANRKRAMDFFRAVLISDVDDIQGGTTSEGIHLAAMGGSVDLVQRCYTGLETRQDRLVLAPHWPETLGVLAFPIHYRGLHLHVRVSGRGAQVSVGQQNVPPVKLECRGRVYDLAPGTVVRLPAE</sequence>
<name>A0A1E3R9K8_MYCFV</name>
<evidence type="ECO:0000313" key="5">
    <source>
        <dbReference type="EMBL" id="ODQ86097.1"/>
    </source>
</evidence>
<dbReference type="Gene3D" id="2.70.98.40">
    <property type="entry name" value="Glycoside hydrolase, family 65, N-terminal domain"/>
    <property type="match status" value="1"/>
</dbReference>
<dbReference type="STRING" id="1776.BHQ18_27510"/>
<dbReference type="PANTHER" id="PTHR11051:SF8">
    <property type="entry name" value="PROTEIN-GLUCOSYLGALACTOSYLHYDROXYLYSINE GLUCOSIDASE"/>
    <property type="match status" value="1"/>
</dbReference>
<gene>
    <name evidence="5" type="ORF">BHQ18_27510</name>
</gene>
<feature type="domain" description="Glycoside hydrolase family 65 central catalytic" evidence="2">
    <location>
        <begin position="720"/>
        <end position="1115"/>
    </location>
</feature>
<dbReference type="Pfam" id="PF02358">
    <property type="entry name" value="Trehalose_PPase"/>
    <property type="match status" value="1"/>
</dbReference>
<dbReference type="CDD" id="cd01627">
    <property type="entry name" value="HAD_TPP"/>
    <property type="match status" value="1"/>
</dbReference>
<feature type="domain" description="Glycoside hydrolase family 65 N-terminal" evidence="4">
    <location>
        <begin position="412"/>
        <end position="666"/>
    </location>
</feature>
<dbReference type="InterPro" id="IPR006379">
    <property type="entry name" value="HAD-SF_hydro_IIB"/>
</dbReference>
<dbReference type="FunFam" id="1.50.10.10:FF:000053">
    <property type="entry name" value="Putative glycosyl hydrolase"/>
    <property type="match status" value="1"/>
</dbReference>
<dbReference type="InterPro" id="IPR023214">
    <property type="entry name" value="HAD_sf"/>
</dbReference>
<keyword evidence="6" id="KW-1185">Reference proteome</keyword>
<dbReference type="AlphaFoldDB" id="A0A1E3R9K8"/>
<dbReference type="NCBIfam" id="TIGR00685">
    <property type="entry name" value="T6PP"/>
    <property type="match status" value="1"/>
</dbReference>
<dbReference type="InterPro" id="IPR012341">
    <property type="entry name" value="6hp_glycosidase-like_sf"/>
</dbReference>
<comment type="caution">
    <text evidence="5">The sequence shown here is derived from an EMBL/GenBank/DDBJ whole genome shotgun (WGS) entry which is preliminary data.</text>
</comment>
<dbReference type="InterPro" id="IPR008928">
    <property type="entry name" value="6-hairpin_glycosidase_sf"/>
</dbReference>
<reference evidence="6" key="1">
    <citation type="submission" date="2016-09" db="EMBL/GenBank/DDBJ databases">
        <authorList>
            <person name="Greninger A.L."/>
            <person name="Jerome K.R."/>
            <person name="Mcnair B."/>
            <person name="Wallis C."/>
            <person name="Fang F."/>
        </authorList>
    </citation>
    <scope>NUCLEOTIDE SEQUENCE [LARGE SCALE GENOMIC DNA]</scope>
    <source>
        <strain evidence="6">M6</strain>
    </source>
</reference>
<dbReference type="Gene3D" id="1.50.10.10">
    <property type="match status" value="1"/>
</dbReference>
<dbReference type="NCBIfam" id="TIGR01484">
    <property type="entry name" value="HAD-SF-IIB"/>
    <property type="match status" value="1"/>
</dbReference>
<dbReference type="InterPro" id="IPR036412">
    <property type="entry name" value="HAD-like_sf"/>
</dbReference>
<dbReference type="SUPFAM" id="SSF48208">
    <property type="entry name" value="Six-hairpin glycosidases"/>
    <property type="match status" value="1"/>
</dbReference>
<dbReference type="InterPro" id="IPR037018">
    <property type="entry name" value="GH65_N"/>
</dbReference>
<protein>
    <submittedName>
        <fullName evidence="5">Trehalose-phosphatase</fullName>
    </submittedName>
</protein>
<dbReference type="InterPro" id="IPR005194">
    <property type="entry name" value="Glyco_hydro_65_C"/>
</dbReference>
<dbReference type="Proteomes" id="UP000094053">
    <property type="component" value="Unassembled WGS sequence"/>
</dbReference>
<keyword evidence="1" id="KW-0326">Glycosidase</keyword>
<evidence type="ECO:0000259" key="2">
    <source>
        <dbReference type="Pfam" id="PF03632"/>
    </source>
</evidence>
<evidence type="ECO:0000256" key="1">
    <source>
        <dbReference type="ARBA" id="ARBA00023295"/>
    </source>
</evidence>